<keyword evidence="2" id="KW-0949">S-adenosyl-L-methionine</keyword>
<dbReference type="CDD" id="cd02440">
    <property type="entry name" value="AdoMet_MTases"/>
    <property type="match status" value="1"/>
</dbReference>
<dbReference type="GO" id="GO:0003676">
    <property type="term" value="F:nucleic acid binding"/>
    <property type="evidence" value="ECO:0007669"/>
    <property type="project" value="InterPro"/>
</dbReference>
<gene>
    <name evidence="4" type="ORF">SAMN04487993_1002300</name>
</gene>
<dbReference type="OrthoDB" id="5489421at2"/>
<protein>
    <submittedName>
        <fullName evidence="4">tRNA1(Val) A37 N6-methylase TrmN6</fullName>
    </submittedName>
</protein>
<keyword evidence="5" id="KW-1185">Reference proteome</keyword>
<dbReference type="STRING" id="555512.SAMN04487993_1002300"/>
<accession>A0A1G8J3B1</accession>
<dbReference type="Proteomes" id="UP000199093">
    <property type="component" value="Unassembled WGS sequence"/>
</dbReference>
<dbReference type="InterPro" id="IPR029063">
    <property type="entry name" value="SAM-dependent_MTases_sf"/>
</dbReference>
<evidence type="ECO:0000313" key="5">
    <source>
        <dbReference type="Proteomes" id="UP000199093"/>
    </source>
</evidence>
<dbReference type="RefSeq" id="WP_089843876.1">
    <property type="nucleotide sequence ID" value="NZ_FNEJ01000002.1"/>
</dbReference>
<keyword evidence="1 4" id="KW-0489">Methyltransferase</keyword>
<dbReference type="GO" id="GO:0008170">
    <property type="term" value="F:N-methyltransferase activity"/>
    <property type="evidence" value="ECO:0007669"/>
    <property type="project" value="UniProtKB-ARBA"/>
</dbReference>
<feature type="domain" description="Methyltransferase small" evidence="3">
    <location>
        <begin position="38"/>
        <end position="131"/>
    </location>
</feature>
<dbReference type="InterPro" id="IPR007848">
    <property type="entry name" value="Small_mtfrase_dom"/>
</dbReference>
<reference evidence="4 5" key="1">
    <citation type="submission" date="2016-10" db="EMBL/GenBank/DDBJ databases">
        <authorList>
            <person name="de Groot N.N."/>
        </authorList>
    </citation>
    <scope>NUCLEOTIDE SEQUENCE [LARGE SCALE GENOMIC DNA]</scope>
    <source>
        <strain evidence="4 5">DSM 26424</strain>
    </source>
</reference>
<proteinExistence type="predicted"/>
<evidence type="ECO:0000256" key="1">
    <source>
        <dbReference type="ARBA" id="ARBA00022603"/>
    </source>
</evidence>
<evidence type="ECO:0000259" key="3">
    <source>
        <dbReference type="Pfam" id="PF05175"/>
    </source>
</evidence>
<keyword evidence="1 4" id="KW-0808">Transferase</keyword>
<dbReference type="AlphaFoldDB" id="A0A1G8J3B1"/>
<dbReference type="GO" id="GO:0032259">
    <property type="term" value="P:methylation"/>
    <property type="evidence" value="ECO:0007669"/>
    <property type="project" value="UniProtKB-KW"/>
</dbReference>
<evidence type="ECO:0000313" key="4">
    <source>
        <dbReference type="EMBL" id="SDI25739.1"/>
    </source>
</evidence>
<organism evidence="4 5">
    <name type="scientific">Salipiger marinus</name>
    <dbReference type="NCBI Taxonomy" id="555512"/>
    <lineage>
        <taxon>Bacteria</taxon>
        <taxon>Pseudomonadati</taxon>
        <taxon>Pseudomonadota</taxon>
        <taxon>Alphaproteobacteria</taxon>
        <taxon>Rhodobacterales</taxon>
        <taxon>Roseobacteraceae</taxon>
        <taxon>Salipiger</taxon>
    </lineage>
</organism>
<dbReference type="SUPFAM" id="SSF53335">
    <property type="entry name" value="S-adenosyl-L-methionine-dependent methyltransferases"/>
    <property type="match status" value="1"/>
</dbReference>
<dbReference type="EMBL" id="FNEJ01000002">
    <property type="protein sequence ID" value="SDI25739.1"/>
    <property type="molecule type" value="Genomic_DNA"/>
</dbReference>
<dbReference type="PANTHER" id="PTHR47739:SF1">
    <property type="entry name" value="TRNA1(VAL) (ADENINE(37)-N6)-METHYLTRANSFERASE"/>
    <property type="match status" value="1"/>
</dbReference>
<name>A0A1G8J3B1_9RHOB</name>
<dbReference type="InterPro" id="IPR002052">
    <property type="entry name" value="DNA_methylase_N6_adenine_CS"/>
</dbReference>
<sequence length="265" mass="27756">MRAEPFAEADLDCCAFLGGRLRLWQPRHGYRAGIDPVLLAASIPARAGQRVLELGCGAAPALCCLGVRVPGLALTGVEIQPAYAALARRNLAQNGLTGEVLEADLAAPPAALKAQSFDHVLANPPYFEEGQRSAAPDAGRELALAGPLPLAGWVALAARRLAPRGTATFVQRVERLPELLAALGAHLGSLEVLPLAPRAGRAPRLVLARGRKGGRAAFRLQPPLVLHEGATHLEDGESYTNVIQAALRDGAPLAFAADDRGKGRV</sequence>
<dbReference type="Gene3D" id="3.40.50.150">
    <property type="entry name" value="Vaccinia Virus protein VP39"/>
    <property type="match status" value="1"/>
</dbReference>
<dbReference type="Pfam" id="PF05175">
    <property type="entry name" value="MTS"/>
    <property type="match status" value="1"/>
</dbReference>
<dbReference type="PROSITE" id="PS00092">
    <property type="entry name" value="N6_MTASE"/>
    <property type="match status" value="1"/>
</dbReference>
<dbReference type="PANTHER" id="PTHR47739">
    <property type="entry name" value="TRNA1(VAL) (ADENINE(37)-N6)-METHYLTRANSFERASE"/>
    <property type="match status" value="1"/>
</dbReference>
<evidence type="ECO:0000256" key="2">
    <source>
        <dbReference type="ARBA" id="ARBA00022691"/>
    </source>
</evidence>
<dbReference type="InterPro" id="IPR050210">
    <property type="entry name" value="tRNA_Adenine-N(6)_MTase"/>
</dbReference>
<dbReference type="GO" id="GO:0008757">
    <property type="term" value="F:S-adenosylmethionine-dependent methyltransferase activity"/>
    <property type="evidence" value="ECO:0007669"/>
    <property type="project" value="UniProtKB-ARBA"/>
</dbReference>